<comment type="caution">
    <text evidence="2">The sequence shown here is derived from an EMBL/GenBank/DDBJ whole genome shotgun (WGS) entry which is preliminary data.</text>
</comment>
<organism evidence="2 3">
    <name type="scientific">Roseicyclus mahoneyensis</name>
    <dbReference type="NCBI Taxonomy" id="164332"/>
    <lineage>
        <taxon>Bacteria</taxon>
        <taxon>Pseudomonadati</taxon>
        <taxon>Pseudomonadota</taxon>
        <taxon>Alphaproteobacteria</taxon>
        <taxon>Rhodobacterales</taxon>
        <taxon>Roseobacteraceae</taxon>
        <taxon>Roseicyclus</taxon>
    </lineage>
</organism>
<keyword evidence="3" id="KW-1185">Reference proteome</keyword>
<dbReference type="RefSeq" id="WP_146199915.1">
    <property type="nucleotide sequence ID" value="NZ_QGGW01000001.1"/>
</dbReference>
<reference evidence="2 3" key="1">
    <citation type="submission" date="2018-05" db="EMBL/GenBank/DDBJ databases">
        <title>Genomic Encyclopedia of Type Strains, Phase IV (KMG-IV): sequencing the most valuable type-strain genomes for metagenomic binning, comparative biology and taxonomic classification.</title>
        <authorList>
            <person name="Goeker M."/>
        </authorList>
    </citation>
    <scope>NUCLEOTIDE SEQUENCE [LARGE SCALE GENOMIC DNA]</scope>
    <source>
        <strain evidence="2 3">DSM 16097</strain>
    </source>
</reference>
<evidence type="ECO:0000313" key="3">
    <source>
        <dbReference type="Proteomes" id="UP000245708"/>
    </source>
</evidence>
<dbReference type="AlphaFoldDB" id="A0A316GPU2"/>
<proteinExistence type="predicted"/>
<sequence>MRFLVLALACIATPAAAQETRPVTLDPAAVLALAAEPWRDRAGFVARLEAVLGPVTLDQPDLPETLHGDDPFLWSLTGRFGAPLPGSTVAGGIIACARYGLATRDRLSGTAFSDREVFALFAATQPANDDAVAWPETGLARLACMITWDDTRRVAIIPEAAARGAVFALFASVTRDDDASLRGGAPAGHAPIYGAEGYRLEGRGGLETSVMRLDRGLIELQLSHQVIRFRSYLLNGGM</sequence>
<accession>A0A316GPU2</accession>
<feature type="signal peptide" evidence="1">
    <location>
        <begin position="1"/>
        <end position="17"/>
    </location>
</feature>
<dbReference type="EMBL" id="QGGW01000001">
    <property type="protein sequence ID" value="PWK62739.1"/>
    <property type="molecule type" value="Genomic_DNA"/>
</dbReference>
<feature type="chain" id="PRO_5016439836" evidence="1">
    <location>
        <begin position="18"/>
        <end position="238"/>
    </location>
</feature>
<dbReference type="Proteomes" id="UP000245708">
    <property type="component" value="Unassembled WGS sequence"/>
</dbReference>
<gene>
    <name evidence="2" type="ORF">C7455_101771</name>
</gene>
<evidence type="ECO:0000313" key="2">
    <source>
        <dbReference type="EMBL" id="PWK62739.1"/>
    </source>
</evidence>
<name>A0A316GPU2_9RHOB</name>
<protein>
    <submittedName>
        <fullName evidence="2">Uncharacterized protein</fullName>
    </submittedName>
</protein>
<keyword evidence="1" id="KW-0732">Signal</keyword>
<dbReference type="OrthoDB" id="7866550at2"/>
<evidence type="ECO:0000256" key="1">
    <source>
        <dbReference type="SAM" id="SignalP"/>
    </source>
</evidence>